<gene>
    <name evidence="1" type="ORF">LCGC14_0477160</name>
</gene>
<proteinExistence type="predicted"/>
<dbReference type="AlphaFoldDB" id="A0A0F9SFS8"/>
<accession>A0A0F9SFS8</accession>
<protein>
    <submittedName>
        <fullName evidence="1">Uncharacterized protein</fullName>
    </submittedName>
</protein>
<evidence type="ECO:0000313" key="1">
    <source>
        <dbReference type="EMBL" id="KKN65899.1"/>
    </source>
</evidence>
<organism evidence="1">
    <name type="scientific">marine sediment metagenome</name>
    <dbReference type="NCBI Taxonomy" id="412755"/>
    <lineage>
        <taxon>unclassified sequences</taxon>
        <taxon>metagenomes</taxon>
        <taxon>ecological metagenomes</taxon>
    </lineage>
</organism>
<name>A0A0F9SFS8_9ZZZZ</name>
<reference evidence="1" key="1">
    <citation type="journal article" date="2015" name="Nature">
        <title>Complex archaea that bridge the gap between prokaryotes and eukaryotes.</title>
        <authorList>
            <person name="Spang A."/>
            <person name="Saw J.H."/>
            <person name="Jorgensen S.L."/>
            <person name="Zaremba-Niedzwiedzka K."/>
            <person name="Martijn J."/>
            <person name="Lind A.E."/>
            <person name="van Eijk R."/>
            <person name="Schleper C."/>
            <person name="Guy L."/>
            <person name="Ettema T.J."/>
        </authorList>
    </citation>
    <scope>NUCLEOTIDE SEQUENCE</scope>
</reference>
<dbReference type="EMBL" id="LAZR01000514">
    <property type="protein sequence ID" value="KKN65899.1"/>
    <property type="molecule type" value="Genomic_DNA"/>
</dbReference>
<sequence length="114" mass="13380">MNKDFDLFQKEYKKWQRRFGLTGYTVYFKYEPIGTRFAQIGVDFDQQVATVSLNSELPKDNEPFKDIKLAAKHEAIHLLLGQLEFIGKCRYVQPEEFTVATENLTNKLEELIKD</sequence>
<comment type="caution">
    <text evidence="1">The sequence shown here is derived from an EMBL/GenBank/DDBJ whole genome shotgun (WGS) entry which is preliminary data.</text>
</comment>